<evidence type="ECO:0000256" key="3">
    <source>
        <dbReference type="ARBA" id="ARBA00022475"/>
    </source>
</evidence>
<dbReference type="GO" id="GO:0005886">
    <property type="term" value="C:plasma membrane"/>
    <property type="evidence" value="ECO:0007669"/>
    <property type="project" value="UniProtKB-SubCell"/>
</dbReference>
<feature type="transmembrane region" description="Helical" evidence="7">
    <location>
        <begin position="80"/>
        <end position="99"/>
    </location>
</feature>
<dbReference type="OrthoDB" id="9787837at2"/>
<organism evidence="9 10">
    <name type="scientific">Hungatella hathewayi WAL-18680</name>
    <dbReference type="NCBI Taxonomy" id="742737"/>
    <lineage>
        <taxon>Bacteria</taxon>
        <taxon>Bacillati</taxon>
        <taxon>Bacillota</taxon>
        <taxon>Clostridia</taxon>
        <taxon>Lachnospirales</taxon>
        <taxon>Lachnospiraceae</taxon>
        <taxon>Hungatella</taxon>
    </lineage>
</organism>
<dbReference type="InterPro" id="IPR035906">
    <property type="entry name" value="MetI-like_sf"/>
</dbReference>
<evidence type="ECO:0000256" key="1">
    <source>
        <dbReference type="ARBA" id="ARBA00004651"/>
    </source>
</evidence>
<dbReference type="InterPro" id="IPR000515">
    <property type="entry name" value="MetI-like"/>
</dbReference>
<dbReference type="PANTHER" id="PTHR43744">
    <property type="entry name" value="ABC TRANSPORTER PERMEASE PROTEIN MG189-RELATED-RELATED"/>
    <property type="match status" value="1"/>
</dbReference>
<dbReference type="HOGENOM" id="CLU_016047_1_1_9"/>
<comment type="subcellular location">
    <subcellularLocation>
        <location evidence="1 7">Cell membrane</location>
        <topology evidence="1 7">Multi-pass membrane protein</topology>
    </subcellularLocation>
</comment>
<protein>
    <recommendedName>
        <fullName evidence="8">ABC transmembrane type-1 domain-containing protein</fullName>
    </recommendedName>
</protein>
<dbReference type="PROSITE" id="PS50928">
    <property type="entry name" value="ABC_TM1"/>
    <property type="match status" value="1"/>
</dbReference>
<evidence type="ECO:0000313" key="10">
    <source>
        <dbReference type="Proteomes" id="UP000005384"/>
    </source>
</evidence>
<gene>
    <name evidence="9" type="ORF">HMPREF9473_04568</name>
</gene>
<feature type="transmembrane region" description="Helical" evidence="7">
    <location>
        <begin position="111"/>
        <end position="135"/>
    </location>
</feature>
<accession>G5IM40</accession>
<dbReference type="RefSeq" id="WP_006782556.1">
    <property type="nucleotide sequence ID" value="NZ_CP040506.1"/>
</dbReference>
<evidence type="ECO:0000256" key="6">
    <source>
        <dbReference type="ARBA" id="ARBA00023136"/>
    </source>
</evidence>
<feature type="transmembrane region" description="Helical" evidence="7">
    <location>
        <begin position="12"/>
        <end position="34"/>
    </location>
</feature>
<dbReference type="PATRIC" id="fig|742737.3.peg.4555"/>
<feature type="domain" description="ABC transmembrane type-1" evidence="8">
    <location>
        <begin position="76"/>
        <end position="268"/>
    </location>
</feature>
<evidence type="ECO:0000313" key="9">
    <source>
        <dbReference type="EMBL" id="EHI57459.1"/>
    </source>
</evidence>
<evidence type="ECO:0000256" key="7">
    <source>
        <dbReference type="RuleBase" id="RU363032"/>
    </source>
</evidence>
<evidence type="ECO:0000259" key="8">
    <source>
        <dbReference type="PROSITE" id="PS50928"/>
    </source>
</evidence>
<dbReference type="Pfam" id="PF00528">
    <property type="entry name" value="BPD_transp_1"/>
    <property type="match status" value="1"/>
</dbReference>
<dbReference type="PANTHER" id="PTHR43744:SF6">
    <property type="entry name" value="ABC TRANSPORTER PERMEASE PROTEIN YESQ-RELATED"/>
    <property type="match status" value="1"/>
</dbReference>
<keyword evidence="2 7" id="KW-0813">Transport</keyword>
<keyword evidence="5 7" id="KW-1133">Transmembrane helix</keyword>
<dbReference type="GO" id="GO:0055085">
    <property type="term" value="P:transmembrane transport"/>
    <property type="evidence" value="ECO:0007669"/>
    <property type="project" value="InterPro"/>
</dbReference>
<evidence type="ECO:0000256" key="4">
    <source>
        <dbReference type="ARBA" id="ARBA00022692"/>
    </source>
</evidence>
<dbReference type="EMBL" id="ADLN01000120">
    <property type="protein sequence ID" value="EHI57459.1"/>
    <property type="molecule type" value="Genomic_DNA"/>
</dbReference>
<feature type="transmembrane region" description="Helical" evidence="7">
    <location>
        <begin position="188"/>
        <end position="211"/>
    </location>
</feature>
<feature type="transmembrane region" description="Helical" evidence="7">
    <location>
        <begin position="247"/>
        <end position="268"/>
    </location>
</feature>
<keyword evidence="3" id="KW-1003">Cell membrane</keyword>
<dbReference type="SUPFAM" id="SSF161098">
    <property type="entry name" value="MetI-like"/>
    <property type="match status" value="1"/>
</dbReference>
<dbReference type="Proteomes" id="UP000005384">
    <property type="component" value="Unassembled WGS sequence"/>
</dbReference>
<evidence type="ECO:0000256" key="5">
    <source>
        <dbReference type="ARBA" id="ARBA00022989"/>
    </source>
</evidence>
<proteinExistence type="inferred from homology"/>
<name>G5IM40_9FIRM</name>
<feature type="transmembrane region" description="Helical" evidence="7">
    <location>
        <begin position="147"/>
        <end position="167"/>
    </location>
</feature>
<reference evidence="9 10" key="1">
    <citation type="submission" date="2011-08" db="EMBL/GenBank/DDBJ databases">
        <title>The Genome Sequence of Clostridium hathewayi WAL-18680.</title>
        <authorList>
            <consortium name="The Broad Institute Genome Sequencing Platform"/>
            <person name="Earl A."/>
            <person name="Ward D."/>
            <person name="Feldgarden M."/>
            <person name="Gevers D."/>
            <person name="Finegold S.M."/>
            <person name="Summanen P.H."/>
            <person name="Molitoris D.R."/>
            <person name="Song M."/>
            <person name="Daigneault M."/>
            <person name="Allen-Vercoe E."/>
            <person name="Young S.K."/>
            <person name="Zeng Q."/>
            <person name="Gargeya S."/>
            <person name="Fitzgerald M."/>
            <person name="Haas B."/>
            <person name="Abouelleil A."/>
            <person name="Alvarado L."/>
            <person name="Arachchi H.M."/>
            <person name="Berlin A."/>
            <person name="Brown A."/>
            <person name="Chapman S.B."/>
            <person name="Chen Z."/>
            <person name="Dunbar C."/>
            <person name="Freedman E."/>
            <person name="Gearin G."/>
            <person name="Gellesch M."/>
            <person name="Goldberg J."/>
            <person name="Griggs A."/>
            <person name="Gujja S."/>
            <person name="Heiman D."/>
            <person name="Howarth C."/>
            <person name="Larson L."/>
            <person name="Lui A."/>
            <person name="MacDonald P.J.P."/>
            <person name="Montmayeur A."/>
            <person name="Murphy C."/>
            <person name="Neiman D."/>
            <person name="Pearson M."/>
            <person name="Priest M."/>
            <person name="Roberts A."/>
            <person name="Saif S."/>
            <person name="Shea T."/>
            <person name="Shenoy N."/>
            <person name="Sisk P."/>
            <person name="Stolte C."/>
            <person name="Sykes S."/>
            <person name="Wortman J."/>
            <person name="Nusbaum C."/>
            <person name="Birren B."/>
        </authorList>
    </citation>
    <scope>NUCLEOTIDE SEQUENCE [LARGE SCALE GENOMIC DNA]</scope>
    <source>
        <strain evidence="9 10">WAL-18680</strain>
    </source>
</reference>
<sequence length="283" mass="31663">MGMHTKRRLGTVAYHVIVGGISLIMIYPLVWMVMSSFKETSTIFTTATNLIPETFTLENYVNGWKGFAKVSFSVFFKNSLFISVLATVGTLCSSAIVAFGFARCKFPGKKFLFAAMLASMMLPAQVLMIPQYLWYQKLHWVNTYLPLIVPYCFAVQGFFVYMMTNFIEGIPTELDESAKIDGCSYYGIFLRIILPLLKPALITGCIFSFIWRWDDFLGSLLYINSTEKYPVSLALKLFSDPGSSSDYGAMFAMAALSILPAVLIFLFLQKYLVEGIATSGIKG</sequence>
<dbReference type="CDD" id="cd06261">
    <property type="entry name" value="TM_PBP2"/>
    <property type="match status" value="1"/>
</dbReference>
<dbReference type="Gene3D" id="1.10.3720.10">
    <property type="entry name" value="MetI-like"/>
    <property type="match status" value="1"/>
</dbReference>
<keyword evidence="4 7" id="KW-0812">Transmembrane</keyword>
<evidence type="ECO:0000256" key="2">
    <source>
        <dbReference type="ARBA" id="ARBA00022448"/>
    </source>
</evidence>
<keyword evidence="10" id="KW-1185">Reference proteome</keyword>
<comment type="similarity">
    <text evidence="7">Belongs to the binding-protein-dependent transport system permease family.</text>
</comment>
<comment type="caution">
    <text evidence="9">The sequence shown here is derived from an EMBL/GenBank/DDBJ whole genome shotgun (WGS) entry which is preliminary data.</text>
</comment>
<dbReference type="AlphaFoldDB" id="G5IM40"/>
<keyword evidence="6 7" id="KW-0472">Membrane</keyword>